<protein>
    <submittedName>
        <fullName evidence="2">Protein RER1A-like</fullName>
    </submittedName>
</protein>
<evidence type="ECO:0000256" key="1">
    <source>
        <dbReference type="SAM" id="MobiDB-lite"/>
    </source>
</evidence>
<accession>A0A2P2MG92</accession>
<sequence>MCDLPSHGKKKKNNPVAKQYGPKDRNIKYRKEGHHKCYAECLCEGIPGNVTAKTSFSCIIIRRDSKSSPCELRNA</sequence>
<dbReference type="AlphaFoldDB" id="A0A2P2MG92"/>
<evidence type="ECO:0000313" key="2">
    <source>
        <dbReference type="EMBL" id="MBX29223.1"/>
    </source>
</evidence>
<organism evidence="2">
    <name type="scientific">Rhizophora mucronata</name>
    <name type="common">Asiatic mangrove</name>
    <dbReference type="NCBI Taxonomy" id="61149"/>
    <lineage>
        <taxon>Eukaryota</taxon>
        <taxon>Viridiplantae</taxon>
        <taxon>Streptophyta</taxon>
        <taxon>Embryophyta</taxon>
        <taxon>Tracheophyta</taxon>
        <taxon>Spermatophyta</taxon>
        <taxon>Magnoliopsida</taxon>
        <taxon>eudicotyledons</taxon>
        <taxon>Gunneridae</taxon>
        <taxon>Pentapetalae</taxon>
        <taxon>rosids</taxon>
        <taxon>fabids</taxon>
        <taxon>Malpighiales</taxon>
        <taxon>Rhizophoraceae</taxon>
        <taxon>Rhizophora</taxon>
    </lineage>
</organism>
<dbReference type="EMBL" id="GGEC01048740">
    <property type="protein sequence ID" value="MBX29224.1"/>
    <property type="molecule type" value="Transcribed_RNA"/>
</dbReference>
<feature type="region of interest" description="Disordered" evidence="1">
    <location>
        <begin position="1"/>
        <end position="25"/>
    </location>
</feature>
<reference evidence="2" key="1">
    <citation type="submission" date="2018-02" db="EMBL/GenBank/DDBJ databases">
        <title>Rhizophora mucronata_Transcriptome.</title>
        <authorList>
            <person name="Meera S.P."/>
            <person name="Sreeshan A."/>
            <person name="Augustine A."/>
        </authorList>
    </citation>
    <scope>NUCLEOTIDE SEQUENCE</scope>
    <source>
        <tissue evidence="2">Leaf</tissue>
    </source>
</reference>
<name>A0A2P2MG92_RHIMU</name>
<proteinExistence type="predicted"/>
<dbReference type="EMBL" id="GGEC01048739">
    <property type="protein sequence ID" value="MBX29223.1"/>
    <property type="molecule type" value="Transcribed_RNA"/>
</dbReference>